<evidence type="ECO:0000313" key="3">
    <source>
        <dbReference type="Proteomes" id="UP000325827"/>
    </source>
</evidence>
<dbReference type="Gene3D" id="3.60.15.10">
    <property type="entry name" value="Ribonuclease Z/Hydroxyacylglutathione hydrolase-like"/>
    <property type="match status" value="1"/>
</dbReference>
<accession>A0A5J5J0V2</accession>
<evidence type="ECO:0000313" key="2">
    <source>
        <dbReference type="EMBL" id="KAA9108095.1"/>
    </source>
</evidence>
<dbReference type="OrthoDB" id="2971563at2"/>
<gene>
    <name evidence="2" type="ORF">F6B43_11825</name>
</gene>
<sequence>MNAEVVSIDSLSAHADADELLDWMRPVEIPPDEVFVVHGEPAAADTLRARIIHELGWRARVPENLETIALPAPGCSLESSIG</sequence>
<comment type="caution">
    <text evidence="2">The sequence shown here is derived from an EMBL/GenBank/DDBJ whole genome shotgun (WGS) entry which is preliminary data.</text>
</comment>
<protein>
    <recommendedName>
        <fullName evidence="1">Zn-dependent metallo-hydrolase RNA specificity domain-containing protein</fullName>
    </recommendedName>
</protein>
<dbReference type="InterPro" id="IPR011108">
    <property type="entry name" value="RMMBL"/>
</dbReference>
<dbReference type="Proteomes" id="UP000325827">
    <property type="component" value="Unassembled WGS sequence"/>
</dbReference>
<evidence type="ECO:0000259" key="1">
    <source>
        <dbReference type="Pfam" id="PF07521"/>
    </source>
</evidence>
<feature type="domain" description="Zn-dependent metallo-hydrolase RNA specificity" evidence="1">
    <location>
        <begin position="1"/>
        <end position="62"/>
    </location>
</feature>
<dbReference type="AlphaFoldDB" id="A0A5J5J0V2"/>
<keyword evidence="3" id="KW-1185">Reference proteome</keyword>
<reference evidence="3" key="1">
    <citation type="submission" date="2019-09" db="EMBL/GenBank/DDBJ databases">
        <title>Mumia zhuanghuii sp. nov. isolated from the intestinal contents of plateau pika (Ochotona curzoniae) in the Qinghai-Tibet plateau of China.</title>
        <authorList>
            <person name="Tian Z."/>
        </authorList>
    </citation>
    <scope>NUCLEOTIDE SEQUENCE [LARGE SCALE GENOMIC DNA]</scope>
    <source>
        <strain evidence="3">JCM 30598</strain>
    </source>
</reference>
<dbReference type="SUPFAM" id="SSF56281">
    <property type="entry name" value="Metallo-hydrolase/oxidoreductase"/>
    <property type="match status" value="1"/>
</dbReference>
<dbReference type="Gene3D" id="3.40.50.10890">
    <property type="match status" value="1"/>
</dbReference>
<dbReference type="EMBL" id="VYSA01000002">
    <property type="protein sequence ID" value="KAA9108095.1"/>
    <property type="molecule type" value="Genomic_DNA"/>
</dbReference>
<organism evidence="2 3">
    <name type="scientific">Microbacterium rhizomatis</name>
    <dbReference type="NCBI Taxonomy" id="1631477"/>
    <lineage>
        <taxon>Bacteria</taxon>
        <taxon>Bacillati</taxon>
        <taxon>Actinomycetota</taxon>
        <taxon>Actinomycetes</taxon>
        <taxon>Micrococcales</taxon>
        <taxon>Microbacteriaceae</taxon>
        <taxon>Microbacterium</taxon>
    </lineage>
</organism>
<dbReference type="Pfam" id="PF07521">
    <property type="entry name" value="RMMBL"/>
    <property type="match status" value="1"/>
</dbReference>
<proteinExistence type="predicted"/>
<dbReference type="InterPro" id="IPR036866">
    <property type="entry name" value="RibonucZ/Hydroxyglut_hydro"/>
</dbReference>
<name>A0A5J5J0V2_9MICO</name>